<comment type="caution">
    <text evidence="1">The sequence shown here is derived from an EMBL/GenBank/DDBJ whole genome shotgun (WGS) entry which is preliminary data.</text>
</comment>
<keyword evidence="2" id="KW-1185">Reference proteome</keyword>
<dbReference type="AlphaFoldDB" id="A0A7J6W3V8"/>
<gene>
    <name evidence="1" type="ORF">FRX31_018532</name>
</gene>
<protein>
    <submittedName>
        <fullName evidence="1">Uncharacterized protein</fullName>
    </submittedName>
</protein>
<evidence type="ECO:0000313" key="2">
    <source>
        <dbReference type="Proteomes" id="UP000554482"/>
    </source>
</evidence>
<proteinExistence type="predicted"/>
<dbReference type="EMBL" id="JABWDY010022217">
    <property type="protein sequence ID" value="KAF5191881.1"/>
    <property type="molecule type" value="Genomic_DNA"/>
</dbReference>
<accession>A0A7J6W3V8</accession>
<reference evidence="1 2" key="1">
    <citation type="submission" date="2020-06" db="EMBL/GenBank/DDBJ databases">
        <title>Transcriptomic and genomic resources for Thalictrum thalictroides and T. hernandezii: Facilitating candidate gene discovery in an emerging model plant lineage.</title>
        <authorList>
            <person name="Arias T."/>
            <person name="Riano-Pachon D.M."/>
            <person name="Di Stilio V.S."/>
        </authorList>
    </citation>
    <scope>NUCLEOTIDE SEQUENCE [LARGE SCALE GENOMIC DNA]</scope>
    <source>
        <strain evidence="2">cv. WT478/WT964</strain>
        <tissue evidence="1">Leaves</tissue>
    </source>
</reference>
<name>A0A7J6W3V8_THATH</name>
<organism evidence="1 2">
    <name type="scientific">Thalictrum thalictroides</name>
    <name type="common">Rue-anemone</name>
    <name type="synonym">Anemone thalictroides</name>
    <dbReference type="NCBI Taxonomy" id="46969"/>
    <lineage>
        <taxon>Eukaryota</taxon>
        <taxon>Viridiplantae</taxon>
        <taxon>Streptophyta</taxon>
        <taxon>Embryophyta</taxon>
        <taxon>Tracheophyta</taxon>
        <taxon>Spermatophyta</taxon>
        <taxon>Magnoliopsida</taxon>
        <taxon>Ranunculales</taxon>
        <taxon>Ranunculaceae</taxon>
        <taxon>Thalictroideae</taxon>
        <taxon>Thalictrum</taxon>
    </lineage>
</organism>
<sequence length="62" mass="7428">MTEVLCAKITELHWSKRATFYPNTRERVFRQIRQSSPLSTHYMKPSSHHPYELKIPDRVAEK</sequence>
<evidence type="ECO:0000313" key="1">
    <source>
        <dbReference type="EMBL" id="KAF5191881.1"/>
    </source>
</evidence>
<dbReference type="Proteomes" id="UP000554482">
    <property type="component" value="Unassembled WGS sequence"/>
</dbReference>